<dbReference type="RefSeq" id="WP_093145558.1">
    <property type="nucleotide sequence ID" value="NZ_BMWO01000036.1"/>
</dbReference>
<evidence type="ECO:0008006" key="3">
    <source>
        <dbReference type="Google" id="ProtNLM"/>
    </source>
</evidence>
<protein>
    <recommendedName>
        <fullName evidence="3">PsbP protein</fullName>
    </recommendedName>
</protein>
<reference evidence="1 2" key="1">
    <citation type="submission" date="2016-10" db="EMBL/GenBank/DDBJ databases">
        <authorList>
            <person name="de Groot N.N."/>
        </authorList>
    </citation>
    <scope>NUCLEOTIDE SEQUENCE [LARGE SCALE GENOMIC DNA]</scope>
    <source>
        <strain evidence="1 2">DSM 16195</strain>
    </source>
</reference>
<evidence type="ECO:0000313" key="1">
    <source>
        <dbReference type="EMBL" id="SDF29418.1"/>
    </source>
</evidence>
<dbReference type="Proteomes" id="UP000199321">
    <property type="component" value="Unassembled WGS sequence"/>
</dbReference>
<dbReference type="EMBL" id="FNBA01000034">
    <property type="protein sequence ID" value="SDF29418.1"/>
    <property type="molecule type" value="Genomic_DNA"/>
</dbReference>
<gene>
    <name evidence="1" type="ORF">SAMN05421855_1342</name>
</gene>
<dbReference type="AlphaFoldDB" id="A0A1G7JWT0"/>
<evidence type="ECO:0000313" key="2">
    <source>
        <dbReference type="Proteomes" id="UP000199321"/>
    </source>
</evidence>
<keyword evidence="2" id="KW-1185">Reference proteome</keyword>
<name>A0A1G7JWT0_9FLAO</name>
<sequence length="170" mass="20247">MRLFFFYIVTFFITSYSFSQEFTTEKGGHCYTLEIPNYLTKTYDLNDSATLQYKNTLKEAYIIVIPDSKDELTSLGTTFIDSKEFLNFFIKDYQIESKNRTITDVVEFKSNQKKHAQVEMTFNVNENDFYMLITTVETETHFYKILCWTLLENKDKFRDDYIKTAKSLKD</sequence>
<proteinExistence type="predicted"/>
<dbReference type="OrthoDB" id="852305at2"/>
<accession>A0A1G7JWT0</accession>
<dbReference type="STRING" id="227084.SAMN05421855_1342"/>
<organism evidence="1 2">
    <name type="scientific">Ulvibacter litoralis</name>
    <dbReference type="NCBI Taxonomy" id="227084"/>
    <lineage>
        <taxon>Bacteria</taxon>
        <taxon>Pseudomonadati</taxon>
        <taxon>Bacteroidota</taxon>
        <taxon>Flavobacteriia</taxon>
        <taxon>Flavobacteriales</taxon>
        <taxon>Flavobacteriaceae</taxon>
        <taxon>Ulvibacter</taxon>
    </lineage>
</organism>